<dbReference type="PATRIC" id="fig|1813736.3.peg.4425"/>
<dbReference type="AlphaFoldDB" id="A0A143PRZ0"/>
<keyword evidence="6" id="KW-1185">Reference proteome</keyword>
<dbReference type="RefSeq" id="WP_110172535.1">
    <property type="nucleotide sequence ID" value="NZ_CP015136.1"/>
</dbReference>
<sequence>MSTFIPSAKSIERRWHVIDAAGRSLGRVASLAAKVLQGKHKPIYTPYIDCGDHVIVVNAAQAVLTGQKEEQKLYRYHSGYEGGLREERAKDLRQRRPSRLMEEAIQGMLPKTTMGKQMYRKLNVYERADHPHVAQKPQSLEVE</sequence>
<reference evidence="6" key="2">
    <citation type="submission" date="2016-04" db="EMBL/GenBank/DDBJ databases">
        <title>First Complete Genome Sequence of a Subdivision 6 Acidobacterium.</title>
        <authorList>
            <person name="Huang S."/>
            <person name="Vieira S."/>
            <person name="Bunk B."/>
            <person name="Riedel T."/>
            <person name="Sproeer C."/>
            <person name="Overmann J."/>
        </authorList>
    </citation>
    <scope>NUCLEOTIDE SEQUENCE [LARGE SCALE GENOMIC DNA]</scope>
    <source>
        <strain evidence="6">DSM 100886 HEG_-6_39</strain>
    </source>
</reference>
<dbReference type="NCBIfam" id="TIGR01066">
    <property type="entry name" value="rplM_bact"/>
    <property type="match status" value="1"/>
</dbReference>
<dbReference type="PIRSF" id="PIRSF002181">
    <property type="entry name" value="Ribosomal_L13"/>
    <property type="match status" value="1"/>
</dbReference>
<comment type="function">
    <text evidence="4">This protein is one of the early assembly proteins of the 50S ribosomal subunit, although it is not seen to bind rRNA by itself. It is important during the early stages of 50S assembly.</text>
</comment>
<keyword evidence="3 4" id="KW-0687">Ribonucleoprotein</keyword>
<dbReference type="InterPro" id="IPR005822">
    <property type="entry name" value="Ribosomal_uL13"/>
</dbReference>
<dbReference type="GO" id="GO:0006412">
    <property type="term" value="P:translation"/>
    <property type="evidence" value="ECO:0007669"/>
    <property type="project" value="UniProtKB-UniRule"/>
</dbReference>
<comment type="similarity">
    <text evidence="1 4">Belongs to the universal ribosomal protein uL13 family.</text>
</comment>
<dbReference type="InterPro" id="IPR036899">
    <property type="entry name" value="Ribosomal_uL13_sf"/>
</dbReference>
<dbReference type="GO" id="GO:0017148">
    <property type="term" value="P:negative regulation of translation"/>
    <property type="evidence" value="ECO:0007669"/>
    <property type="project" value="TreeGrafter"/>
</dbReference>
<evidence type="ECO:0000256" key="1">
    <source>
        <dbReference type="ARBA" id="ARBA00006227"/>
    </source>
</evidence>
<dbReference type="GO" id="GO:1990904">
    <property type="term" value="C:ribonucleoprotein complex"/>
    <property type="evidence" value="ECO:0007669"/>
    <property type="project" value="UniProtKB-KW"/>
</dbReference>
<dbReference type="InterPro" id="IPR005823">
    <property type="entry name" value="Ribosomal_uL13_bac-type"/>
</dbReference>
<gene>
    <name evidence="4 5" type="primary">rplM</name>
    <name evidence="5" type="ORF">LuPra_04186</name>
</gene>
<protein>
    <recommendedName>
        <fullName evidence="4">Large ribosomal subunit protein uL13</fullName>
    </recommendedName>
</protein>
<dbReference type="SUPFAM" id="SSF52161">
    <property type="entry name" value="Ribosomal protein L13"/>
    <property type="match status" value="1"/>
</dbReference>
<dbReference type="EMBL" id="CP015136">
    <property type="protein sequence ID" value="AMY10943.1"/>
    <property type="molecule type" value="Genomic_DNA"/>
</dbReference>
<keyword evidence="2 4" id="KW-0689">Ribosomal protein</keyword>
<dbReference type="CDD" id="cd00392">
    <property type="entry name" value="Ribosomal_L13"/>
    <property type="match status" value="1"/>
</dbReference>
<name>A0A143PRZ0_LUTPR</name>
<evidence type="ECO:0000256" key="4">
    <source>
        <dbReference type="HAMAP-Rule" id="MF_01366"/>
    </source>
</evidence>
<accession>A0A143PRZ0</accession>
<organism evidence="5 6">
    <name type="scientific">Luteitalea pratensis</name>
    <dbReference type="NCBI Taxonomy" id="1855912"/>
    <lineage>
        <taxon>Bacteria</taxon>
        <taxon>Pseudomonadati</taxon>
        <taxon>Acidobacteriota</taxon>
        <taxon>Vicinamibacteria</taxon>
        <taxon>Vicinamibacterales</taxon>
        <taxon>Vicinamibacteraceae</taxon>
        <taxon>Luteitalea</taxon>
    </lineage>
</organism>
<dbReference type="OrthoDB" id="9801330at2"/>
<dbReference type="GO" id="GO:0003735">
    <property type="term" value="F:structural constituent of ribosome"/>
    <property type="evidence" value="ECO:0007669"/>
    <property type="project" value="InterPro"/>
</dbReference>
<dbReference type="GO" id="GO:0005840">
    <property type="term" value="C:ribosome"/>
    <property type="evidence" value="ECO:0007669"/>
    <property type="project" value="UniProtKB-KW"/>
</dbReference>
<dbReference type="GO" id="GO:0003729">
    <property type="term" value="F:mRNA binding"/>
    <property type="evidence" value="ECO:0007669"/>
    <property type="project" value="TreeGrafter"/>
</dbReference>
<dbReference type="Pfam" id="PF00572">
    <property type="entry name" value="Ribosomal_L13"/>
    <property type="match status" value="1"/>
</dbReference>
<evidence type="ECO:0000256" key="3">
    <source>
        <dbReference type="ARBA" id="ARBA00023274"/>
    </source>
</evidence>
<evidence type="ECO:0000256" key="2">
    <source>
        <dbReference type="ARBA" id="ARBA00022980"/>
    </source>
</evidence>
<dbReference type="HAMAP" id="MF_01366">
    <property type="entry name" value="Ribosomal_uL13"/>
    <property type="match status" value="1"/>
</dbReference>
<dbReference type="PANTHER" id="PTHR11545">
    <property type="entry name" value="RIBOSOMAL PROTEIN L13"/>
    <property type="match status" value="1"/>
</dbReference>
<reference evidence="5 6" key="1">
    <citation type="journal article" date="2016" name="Genome Announc.">
        <title>First Complete Genome Sequence of a Subdivision 6 Acidobacterium Strain.</title>
        <authorList>
            <person name="Huang S."/>
            <person name="Vieira S."/>
            <person name="Bunk B."/>
            <person name="Riedel T."/>
            <person name="Sproer C."/>
            <person name="Overmann J."/>
        </authorList>
    </citation>
    <scope>NUCLEOTIDE SEQUENCE [LARGE SCALE GENOMIC DNA]</scope>
    <source>
        <strain evidence="6">DSM 100886 HEG_-6_39</strain>
    </source>
</reference>
<evidence type="ECO:0000313" key="5">
    <source>
        <dbReference type="EMBL" id="AMY10943.1"/>
    </source>
</evidence>
<dbReference type="KEGG" id="abac:LuPra_04186"/>
<proteinExistence type="inferred from homology"/>
<dbReference type="Gene3D" id="3.90.1180.10">
    <property type="entry name" value="Ribosomal protein L13"/>
    <property type="match status" value="1"/>
</dbReference>
<dbReference type="PANTHER" id="PTHR11545:SF2">
    <property type="entry name" value="LARGE RIBOSOMAL SUBUNIT PROTEIN UL13M"/>
    <property type="match status" value="1"/>
</dbReference>
<comment type="subunit">
    <text evidence="4">Part of the 50S ribosomal subunit.</text>
</comment>
<dbReference type="STRING" id="1855912.LuPra_04186"/>
<dbReference type="Proteomes" id="UP000076079">
    <property type="component" value="Chromosome"/>
</dbReference>
<evidence type="ECO:0000313" key="6">
    <source>
        <dbReference type="Proteomes" id="UP000076079"/>
    </source>
</evidence>